<organism evidence="1">
    <name type="scientific">Brachypodium distachyon</name>
    <name type="common">Purple false brome</name>
    <name type="synonym">Trachynia distachya</name>
    <dbReference type="NCBI Taxonomy" id="15368"/>
    <lineage>
        <taxon>Eukaryota</taxon>
        <taxon>Viridiplantae</taxon>
        <taxon>Streptophyta</taxon>
        <taxon>Embryophyta</taxon>
        <taxon>Tracheophyta</taxon>
        <taxon>Spermatophyta</taxon>
        <taxon>Magnoliopsida</taxon>
        <taxon>Liliopsida</taxon>
        <taxon>Poales</taxon>
        <taxon>Poaceae</taxon>
        <taxon>BOP clade</taxon>
        <taxon>Pooideae</taxon>
        <taxon>Stipodae</taxon>
        <taxon>Brachypodieae</taxon>
        <taxon>Brachypodium</taxon>
    </lineage>
</organism>
<dbReference type="EMBL" id="CM000884">
    <property type="protein sequence ID" value="KQJ81824.1"/>
    <property type="molecule type" value="Genomic_DNA"/>
</dbReference>
<reference evidence="2" key="3">
    <citation type="submission" date="2018-08" db="UniProtKB">
        <authorList>
            <consortium name="EnsemblPlants"/>
        </authorList>
    </citation>
    <scope>IDENTIFICATION</scope>
    <source>
        <strain evidence="2">cv. Bd21</strain>
    </source>
</reference>
<dbReference type="PANTHER" id="PTHR31549:SF32">
    <property type="match status" value="1"/>
</dbReference>
<proteinExistence type="predicted"/>
<gene>
    <name evidence="1" type="ORF">BRADI_5g03290v3</name>
</gene>
<dbReference type="OrthoDB" id="1849062at2759"/>
<dbReference type="Pfam" id="PF03140">
    <property type="entry name" value="DUF247"/>
    <property type="match status" value="1"/>
</dbReference>
<dbReference type="InterPro" id="IPR004158">
    <property type="entry name" value="DUF247_pln"/>
</dbReference>
<dbReference type="PANTHER" id="PTHR31549">
    <property type="entry name" value="PROTEIN, PUTATIVE (DUF247)-RELATED-RELATED"/>
    <property type="match status" value="1"/>
</dbReference>
<dbReference type="EnsemblPlants" id="KQJ81824">
    <property type="protein sequence ID" value="KQJ81824"/>
    <property type="gene ID" value="BRADI_5g03290v3"/>
</dbReference>
<protein>
    <submittedName>
        <fullName evidence="1 2">Uncharacterized protein</fullName>
    </submittedName>
</protein>
<name>A0A0Q3I710_BRADI</name>
<keyword evidence="3" id="KW-1185">Reference proteome</keyword>
<evidence type="ECO:0000313" key="2">
    <source>
        <dbReference type="EnsemblPlants" id="KQJ81824"/>
    </source>
</evidence>
<reference evidence="1" key="2">
    <citation type="submission" date="2017-06" db="EMBL/GenBank/DDBJ databases">
        <title>WGS assembly of Brachypodium distachyon.</title>
        <authorList>
            <consortium name="The International Brachypodium Initiative"/>
            <person name="Lucas S."/>
            <person name="Harmon-Smith M."/>
            <person name="Lail K."/>
            <person name="Tice H."/>
            <person name="Grimwood J."/>
            <person name="Bruce D."/>
            <person name="Barry K."/>
            <person name="Shu S."/>
            <person name="Lindquist E."/>
            <person name="Wang M."/>
            <person name="Pitluck S."/>
            <person name="Vogel J.P."/>
            <person name="Garvin D.F."/>
            <person name="Mockler T.C."/>
            <person name="Schmutz J."/>
            <person name="Rokhsar D."/>
            <person name="Bevan M.W."/>
        </authorList>
    </citation>
    <scope>NUCLEOTIDE SEQUENCE</scope>
    <source>
        <strain evidence="1">Bd21</strain>
    </source>
</reference>
<dbReference type="InParanoid" id="A0A0Q3I710"/>
<reference evidence="1 2" key="1">
    <citation type="journal article" date="2010" name="Nature">
        <title>Genome sequencing and analysis of the model grass Brachypodium distachyon.</title>
        <authorList>
            <consortium name="International Brachypodium Initiative"/>
        </authorList>
    </citation>
    <scope>NUCLEOTIDE SEQUENCE [LARGE SCALE GENOMIC DNA]</scope>
    <source>
        <strain evidence="1 2">Bd21</strain>
    </source>
</reference>
<dbReference type="STRING" id="15368.A0A0Q3I710"/>
<evidence type="ECO:0000313" key="1">
    <source>
        <dbReference type="EMBL" id="KQJ81824.1"/>
    </source>
</evidence>
<dbReference type="Gramene" id="KQJ81824">
    <property type="protein sequence ID" value="KQJ81824"/>
    <property type="gene ID" value="BRADI_5g03290v3"/>
</dbReference>
<sequence length="472" mass="53134">MGPAVWVPSDYQLSMEPAIWIPGVPIDEDQQRLVEYAAAAATQQQQPREGELVDFHGMEMYIHSPIRVNIGKMGTKMHRYPTYFPNLPTRYRVPWTVSIGPYHRKHPRQLRQAEDVKHVAAYHCIKQSGHSVQEIYGAVVSVADHARSLYDKDVMAGISDDVFLPMMFYDACFLVQYMLTCTSDGLEEMDESLRSFFDSHDEAIFNDIMLLENQLPWVVMETLLRFRPVPLEDFVAALKGFLQDRKDLNIQTVILDDFFKPPHLLGLLRFYVAGTSNAKQPQLPPTEFISFSVSAVELAEIGITLAVSGATELAQIGIKKGPLFGELSLPQLSLDDTNASILANMAAFELCTTADFQAVQDENSAVCSYLQHLAMILDRVEDVHELRSKHVLQGGGGLSNLGVLQFFTSLQDLRLGSCYIRTMKQIEDYRHKRQRWIKVVKFYKENKKTIATVLSGSAALASILGTILSLKK</sequence>
<dbReference type="AlphaFoldDB" id="A0A0Q3I710"/>
<dbReference type="Proteomes" id="UP000008810">
    <property type="component" value="Chromosome 5"/>
</dbReference>
<dbReference type="ExpressionAtlas" id="A0A0Q3I710">
    <property type="expression patterns" value="baseline"/>
</dbReference>
<evidence type="ECO:0000313" key="3">
    <source>
        <dbReference type="Proteomes" id="UP000008810"/>
    </source>
</evidence>
<accession>A0A0Q3I710</accession>